<dbReference type="Gene3D" id="1.10.443.10">
    <property type="entry name" value="Intergrase catalytic core"/>
    <property type="match status" value="1"/>
</dbReference>
<dbReference type="CDD" id="cd00397">
    <property type="entry name" value="DNA_BRE_C"/>
    <property type="match status" value="1"/>
</dbReference>
<dbReference type="Proteomes" id="UP000287336">
    <property type="component" value="Unassembled WGS sequence"/>
</dbReference>
<protein>
    <submittedName>
        <fullName evidence="3">Site-specific integrase</fullName>
    </submittedName>
</protein>
<sequence length="778" mass="88764">MELINAEELISIWKQEKHPLVHSLKLADTTLILSTILEDKKPTQKLTLDQNDVQTLIDIFFTWRQAAGRAVTRRQALERVNRVMTAINTVPGMRAVLMPEPIAVHRPSALPTTPRMFSMHAQMQALEKHLSPWCRQHKCHDAWLMLLAIRLMSRLGMSETVMIGTLAMISPEHINGRELSIPSSPNAQWPADGHYRISLNDDIWVPLRAIITLTKYTNAAGWLLGKNDSDNLTHKARRLLLRQRLTSITKECLTSLRMHPDSYQWQSLKRWSSVVFASRHMAVMRGIPPVWATLLRKYPLPTCTPVPLLTKSGCAHYYAPGESEGRLPERTSKPLSRPASFPEAGQKTRQAGISSVHIEHLPIDWQRRAKNLLQQFLVEVKQLNPKKVTAKKHKKDMPTLLVRYEKKLDRLIGHRGHYLGWVLQFLYYQLRTEGNKLSTARTLLSRLTPMSMLLHDGVLDLSDWDDDVVLELQIEAQSGSQWSTSTLEKFNESFRQFMRFCQQYGVLEDVSIPKKQSGSLAPSVLRTRIISPDYMQLLWNTLTHNAPPGDPRQMMGLVIALGFYGGLRASEVESLTLNSIVFGDANEQGYRNCWVEILGGKTAAARRRVALHIMAPPSIVNAFYTWVKTRRLECSTLPLKEIALFGPRHSPETYMRSSLIQPVIEWMRHMLGDDIDFHGLRHAAVSWTLLRLHAAQFPHFRNTLQHQYHWMFQPQPLQLILQHFCGAEGSDTLSRGTLLLQVAKWIGHREPGTLLENYAHTLGLIHSDILAPKTKLKG</sequence>
<keyword evidence="1" id="KW-0233">DNA recombination</keyword>
<evidence type="ECO:0000313" key="3">
    <source>
        <dbReference type="EMBL" id="RUR27826.1"/>
    </source>
</evidence>
<organism evidence="3 4">
    <name type="scientific">Vreelandella andesensis</name>
    <dbReference type="NCBI Taxonomy" id="447567"/>
    <lineage>
        <taxon>Bacteria</taxon>
        <taxon>Pseudomonadati</taxon>
        <taxon>Pseudomonadota</taxon>
        <taxon>Gammaproteobacteria</taxon>
        <taxon>Oceanospirillales</taxon>
        <taxon>Halomonadaceae</taxon>
        <taxon>Vreelandella</taxon>
    </lineage>
</organism>
<dbReference type="AlphaFoldDB" id="A0A3S0WFV8"/>
<evidence type="ECO:0000256" key="2">
    <source>
        <dbReference type="SAM" id="MobiDB-lite"/>
    </source>
</evidence>
<gene>
    <name evidence="3" type="ORF">ELY33_14630</name>
</gene>
<dbReference type="RefSeq" id="WP_126948643.1">
    <property type="nucleotide sequence ID" value="NZ_RZHG01000027.1"/>
</dbReference>
<dbReference type="InterPro" id="IPR011010">
    <property type="entry name" value="DNA_brk_join_enz"/>
</dbReference>
<name>A0A3S0WFV8_9GAMM</name>
<reference evidence="3 4" key="1">
    <citation type="submission" date="2018-12" db="EMBL/GenBank/DDBJ databases">
        <title>three novel Halomonas strain isolated from plants.</title>
        <authorList>
            <person name="Sun C."/>
        </authorList>
    </citation>
    <scope>NUCLEOTIDE SEQUENCE [LARGE SCALE GENOMIC DNA]</scope>
    <source>
        <strain evidence="3 4">DSM 19434</strain>
    </source>
</reference>
<dbReference type="GO" id="GO:0015074">
    <property type="term" value="P:DNA integration"/>
    <property type="evidence" value="ECO:0007669"/>
    <property type="project" value="InterPro"/>
</dbReference>
<accession>A0A3S0WFV8</accession>
<dbReference type="OrthoDB" id="6118630at2"/>
<dbReference type="SUPFAM" id="SSF56349">
    <property type="entry name" value="DNA breaking-rejoining enzymes"/>
    <property type="match status" value="1"/>
</dbReference>
<dbReference type="EMBL" id="RZHG01000027">
    <property type="protein sequence ID" value="RUR27826.1"/>
    <property type="molecule type" value="Genomic_DNA"/>
</dbReference>
<evidence type="ECO:0000313" key="4">
    <source>
        <dbReference type="Proteomes" id="UP000287336"/>
    </source>
</evidence>
<dbReference type="GO" id="GO:0003677">
    <property type="term" value="F:DNA binding"/>
    <property type="evidence" value="ECO:0007669"/>
    <property type="project" value="InterPro"/>
</dbReference>
<dbReference type="InterPro" id="IPR013762">
    <property type="entry name" value="Integrase-like_cat_sf"/>
</dbReference>
<feature type="compositionally biased region" description="Basic and acidic residues" evidence="2">
    <location>
        <begin position="323"/>
        <end position="332"/>
    </location>
</feature>
<dbReference type="GO" id="GO:0006310">
    <property type="term" value="P:DNA recombination"/>
    <property type="evidence" value="ECO:0007669"/>
    <property type="project" value="UniProtKB-KW"/>
</dbReference>
<evidence type="ECO:0000256" key="1">
    <source>
        <dbReference type="ARBA" id="ARBA00023172"/>
    </source>
</evidence>
<keyword evidence="4" id="KW-1185">Reference proteome</keyword>
<feature type="region of interest" description="Disordered" evidence="2">
    <location>
        <begin position="320"/>
        <end position="349"/>
    </location>
</feature>
<proteinExistence type="predicted"/>
<comment type="caution">
    <text evidence="3">The sequence shown here is derived from an EMBL/GenBank/DDBJ whole genome shotgun (WGS) entry which is preliminary data.</text>
</comment>